<proteinExistence type="predicted"/>
<dbReference type="EMBL" id="OD010045">
    <property type="protein sequence ID" value="CAD7415889.1"/>
    <property type="molecule type" value="Genomic_DNA"/>
</dbReference>
<dbReference type="AlphaFoldDB" id="A0A7R9HE35"/>
<name>A0A7R9HE35_TIMPO</name>
<reference evidence="1" key="1">
    <citation type="submission" date="2020-11" db="EMBL/GenBank/DDBJ databases">
        <authorList>
            <person name="Tran Van P."/>
        </authorList>
    </citation>
    <scope>NUCLEOTIDE SEQUENCE</scope>
</reference>
<protein>
    <submittedName>
        <fullName evidence="1">Uncharacterized protein</fullName>
    </submittedName>
</protein>
<organism evidence="1">
    <name type="scientific">Timema poppense</name>
    <name type="common">Walking stick</name>
    <dbReference type="NCBI Taxonomy" id="170557"/>
    <lineage>
        <taxon>Eukaryota</taxon>
        <taxon>Metazoa</taxon>
        <taxon>Ecdysozoa</taxon>
        <taxon>Arthropoda</taxon>
        <taxon>Hexapoda</taxon>
        <taxon>Insecta</taxon>
        <taxon>Pterygota</taxon>
        <taxon>Neoptera</taxon>
        <taxon>Polyneoptera</taxon>
        <taxon>Phasmatodea</taxon>
        <taxon>Timematodea</taxon>
        <taxon>Timematoidea</taxon>
        <taxon>Timematidae</taxon>
        <taxon>Timema</taxon>
    </lineage>
</organism>
<sequence>MSERLRFESRTKFGLLAISVRLGSSSTSTKNQWNENYPRSPVVAANSPKETTALQFLHPSCVLKVASFGLRLQVEEESENETSCTICKFTITRCVTSSREILAVSTINTK</sequence>
<evidence type="ECO:0000313" key="1">
    <source>
        <dbReference type="EMBL" id="CAD7415889.1"/>
    </source>
</evidence>
<accession>A0A7R9HE35</accession>
<gene>
    <name evidence="1" type="ORF">TPSB3V08_LOCUS10639</name>
</gene>